<sequence length="109" mass="11534">MYQVWNVRSGEGRQPGDAVAVHGHPGRRHDDHTSAGQPGPHAEVESLVGADEGGVEALQLAPGVGPHQDAAHVRPEHVLGRVVLPWSYSPSASPTVRPNFVIVVPSDTM</sequence>
<accession>A0ABY5NKY0</accession>
<evidence type="ECO:0000313" key="3">
    <source>
        <dbReference type="Proteomes" id="UP001054811"/>
    </source>
</evidence>
<organism evidence="2 3">
    <name type="scientific">Microbacterium elymi</name>
    <dbReference type="NCBI Taxonomy" id="2909587"/>
    <lineage>
        <taxon>Bacteria</taxon>
        <taxon>Bacillati</taxon>
        <taxon>Actinomycetota</taxon>
        <taxon>Actinomycetes</taxon>
        <taxon>Micrococcales</taxon>
        <taxon>Microbacteriaceae</taxon>
        <taxon>Microbacterium</taxon>
    </lineage>
</organism>
<dbReference type="Proteomes" id="UP001054811">
    <property type="component" value="Chromosome"/>
</dbReference>
<evidence type="ECO:0000313" key="2">
    <source>
        <dbReference type="EMBL" id="UUT35726.1"/>
    </source>
</evidence>
<name>A0ABY5NKY0_9MICO</name>
<evidence type="ECO:0000256" key="1">
    <source>
        <dbReference type="SAM" id="MobiDB-lite"/>
    </source>
</evidence>
<dbReference type="EMBL" id="CP091139">
    <property type="protein sequence ID" value="UUT35726.1"/>
    <property type="molecule type" value="Genomic_DNA"/>
</dbReference>
<reference evidence="2" key="1">
    <citation type="submission" date="2022-01" db="EMBL/GenBank/DDBJ databases">
        <title>Microbacterium eymi and Microbacterium rhizovicinus sp. nov., isolated from the rhizospheric soil of Elymus tsukushiensis, a plant native to the Dokdo Islands, Republic of Korea.</title>
        <authorList>
            <person name="Hwang Y.J."/>
        </authorList>
    </citation>
    <scope>NUCLEOTIDE SEQUENCE</scope>
    <source>
        <strain evidence="2">KUDC0405</strain>
    </source>
</reference>
<gene>
    <name evidence="2" type="ORF">L2X98_21115</name>
</gene>
<keyword evidence="3" id="KW-1185">Reference proteome</keyword>
<protein>
    <submittedName>
        <fullName evidence="2">Uncharacterized protein</fullName>
    </submittedName>
</protein>
<proteinExistence type="predicted"/>
<feature type="region of interest" description="Disordered" evidence="1">
    <location>
        <begin position="5"/>
        <end position="43"/>
    </location>
</feature>